<dbReference type="Proteomes" id="UP000704068">
    <property type="component" value="Unassembled WGS sequence"/>
</dbReference>
<sequence>MRSIFTTFKGLFKDGKPLDLLATWKKTFDKASEREVTLFQKMYCDEWYDWETPQMSLTADYVAGKYRLRFMATLLADESPTPLRRSDGFDVWSKEIPRVGHKFPMTARDYRKLMEVYENPRLSEAEKVRAIEKTLKHDVQDAYLGCKDVVDFITLTALSNWGVCQFKPTINNPGGRQYEVDYMMSEDNKLVSAFTWTDDNAKANKVNPILQLAIICSELRERGCVPGEILMSQDLYFWLRNNERTRLLVHGQDKSAQTVTKSQFDSLLEENEIPKITVITRKMAIDKDGKRNAIAPWNKNFIAIKPAGKIGKIQPAIEDSELMEEENVDYMNAGNGIRIAKWRTGESTGQVSAEYTQGSARLIPLIEEIDQIICMQVRGYSESTVADGKSYTTKSKYSTIAEG</sequence>
<evidence type="ECO:0000313" key="1">
    <source>
        <dbReference type="EMBL" id="MBF0969515.1"/>
    </source>
</evidence>
<reference evidence="1" key="1">
    <citation type="submission" date="2020-04" db="EMBL/GenBank/DDBJ databases">
        <title>Deep metagenomics examines the oral microbiome during advanced dental caries in children, revealing novel taxa and co-occurrences with host molecules.</title>
        <authorList>
            <person name="Baker J.L."/>
            <person name="Morton J.T."/>
            <person name="Dinis M."/>
            <person name="Alvarez R."/>
            <person name="Tran N.C."/>
            <person name="Knight R."/>
            <person name="Edlund A."/>
        </authorList>
    </citation>
    <scope>NUCLEOTIDE SEQUENCE</scope>
    <source>
        <strain evidence="1">JCVI_34_bin.1</strain>
    </source>
</reference>
<evidence type="ECO:0000313" key="2">
    <source>
        <dbReference type="Proteomes" id="UP000704068"/>
    </source>
</evidence>
<dbReference type="RefSeq" id="WP_303762475.1">
    <property type="nucleotide sequence ID" value="NZ_JABZGR010000001.1"/>
</dbReference>
<organism evidence="1 2">
    <name type="scientific">Alloprevotella tannerae</name>
    <dbReference type="NCBI Taxonomy" id="76122"/>
    <lineage>
        <taxon>Bacteria</taxon>
        <taxon>Pseudomonadati</taxon>
        <taxon>Bacteroidota</taxon>
        <taxon>Bacteroidia</taxon>
        <taxon>Bacteroidales</taxon>
        <taxon>Prevotellaceae</taxon>
        <taxon>Alloprevotella</taxon>
    </lineage>
</organism>
<gene>
    <name evidence="1" type="ORF">HXK21_00520</name>
</gene>
<protein>
    <submittedName>
        <fullName evidence="1">Uncharacterized protein</fullName>
    </submittedName>
</protein>
<dbReference type="AlphaFoldDB" id="A0A929RUL1"/>
<dbReference type="EMBL" id="JABZGR010000001">
    <property type="protein sequence ID" value="MBF0969515.1"/>
    <property type="molecule type" value="Genomic_DNA"/>
</dbReference>
<accession>A0A929RUL1</accession>
<name>A0A929RUL1_9BACT</name>
<comment type="caution">
    <text evidence="1">The sequence shown here is derived from an EMBL/GenBank/DDBJ whole genome shotgun (WGS) entry which is preliminary data.</text>
</comment>
<proteinExistence type="predicted"/>